<evidence type="ECO:0000313" key="1">
    <source>
        <dbReference type="EMBL" id="CCO45232.1"/>
    </source>
</evidence>
<accession>A0AAV2VKL3</accession>
<reference evidence="1 2" key="1">
    <citation type="journal article" date="2013" name="ISME J.">
        <title>Comparative genomics of pathogenic lineages of Vibrio nigripulchritudo identifies virulence-associated traits.</title>
        <authorList>
            <person name="Goudenege D."/>
            <person name="Labreuche Y."/>
            <person name="Krin E."/>
            <person name="Ansquer D."/>
            <person name="Mangenot S."/>
            <person name="Calteau A."/>
            <person name="Medigue C."/>
            <person name="Mazel D."/>
            <person name="Polz M.F."/>
            <person name="Le Roux F."/>
        </authorList>
    </citation>
    <scope>NUCLEOTIDE SEQUENCE [LARGE SCALE GENOMIC DNA]</scope>
    <source>
        <strain evidence="1 2">SOn1</strain>
    </source>
</reference>
<name>A0AAV2VKL3_9VIBR</name>
<organism evidence="1 2">
    <name type="scientific">Vibrio nigripulchritudo SOn1</name>
    <dbReference type="NCBI Taxonomy" id="1238450"/>
    <lineage>
        <taxon>Bacteria</taxon>
        <taxon>Pseudomonadati</taxon>
        <taxon>Pseudomonadota</taxon>
        <taxon>Gammaproteobacteria</taxon>
        <taxon>Vibrionales</taxon>
        <taxon>Vibrionaceae</taxon>
        <taxon>Vibrio</taxon>
    </lineage>
</organism>
<gene>
    <name evidence="1" type="ORF">VIBNISOn1_1420032</name>
</gene>
<sequence length="45" mass="5271">MVFHHTKSGLLPYQKWFEFLPLIEPLSIVFSIKNSQTQSLCPAFF</sequence>
<evidence type="ECO:0000313" key="2">
    <source>
        <dbReference type="Proteomes" id="UP000018211"/>
    </source>
</evidence>
<dbReference type="AlphaFoldDB" id="A0AAV2VKL3"/>
<protein>
    <submittedName>
        <fullName evidence="1">Uncharacterized protein</fullName>
    </submittedName>
</protein>
<comment type="caution">
    <text evidence="1">The sequence shown here is derived from an EMBL/GenBank/DDBJ whole genome shotgun (WGS) entry which is preliminary data.</text>
</comment>
<proteinExistence type="predicted"/>
<dbReference type="EMBL" id="CAOF01000049">
    <property type="protein sequence ID" value="CCO45232.1"/>
    <property type="molecule type" value="Genomic_DNA"/>
</dbReference>
<dbReference type="Proteomes" id="UP000018211">
    <property type="component" value="Unassembled WGS sequence"/>
</dbReference>